<feature type="compositionally biased region" description="Polar residues" evidence="1">
    <location>
        <begin position="21"/>
        <end position="36"/>
    </location>
</feature>
<dbReference type="KEGG" id="cne:CNE03490"/>
<name>Q5KGI5_CRYD1</name>
<organism evidence="2 3">
    <name type="scientific">Cryptococcus deneoformans (strain JEC21 / ATCC MYA-565)</name>
    <name type="common">Cryptococcus neoformans var. neoformans serotype D</name>
    <dbReference type="NCBI Taxonomy" id="214684"/>
    <lineage>
        <taxon>Eukaryota</taxon>
        <taxon>Fungi</taxon>
        <taxon>Dikarya</taxon>
        <taxon>Basidiomycota</taxon>
        <taxon>Agaricomycotina</taxon>
        <taxon>Tremellomycetes</taxon>
        <taxon>Tremellales</taxon>
        <taxon>Cryptococcaceae</taxon>
        <taxon>Cryptococcus</taxon>
        <taxon>Cryptococcus neoformans species complex</taxon>
    </lineage>
</organism>
<protein>
    <submittedName>
        <fullName evidence="2">Uncharacterized protein</fullName>
    </submittedName>
</protein>
<dbReference type="InParanoid" id="Q5KGI5"/>
<proteinExistence type="predicted"/>
<sequence length="252" mass="25990">MTSPIPINPDATAARQASPPGLSTTTPGSSASSISPHTPFFPPPGLAASATPTQPSSLFKWAASFGRSPPKPPMMGVDGSQKKAGTEGAEHENVPFEFGDFRDTSAQSWANGRRAMSVSAPYGGPGQSGITELLKSNGSYSPTEPKGVMADKVARGQGVLRRLSMGGYKGIISPPPQNSTLPPSPSQPATLPPPAPPAPTPVGSQGAAEINKAAALGANTRVRGRRYSETAGTRKRGVSPMGERLLREQGHF</sequence>
<feature type="compositionally biased region" description="Basic and acidic residues" evidence="1">
    <location>
        <begin position="80"/>
        <end position="100"/>
    </location>
</feature>
<feature type="compositionally biased region" description="Pro residues" evidence="1">
    <location>
        <begin position="173"/>
        <end position="200"/>
    </location>
</feature>
<dbReference type="PaxDb" id="214684-Q5KGI5"/>
<feature type="compositionally biased region" description="Polar residues" evidence="1">
    <location>
        <begin position="128"/>
        <end position="142"/>
    </location>
</feature>
<evidence type="ECO:0000313" key="3">
    <source>
        <dbReference type="Proteomes" id="UP000002149"/>
    </source>
</evidence>
<accession>Q55S32</accession>
<reference evidence="2 3" key="1">
    <citation type="journal article" date="2005" name="Science">
        <title>The genome of the basidiomycetous yeast and human pathogen Cryptococcus neoformans.</title>
        <authorList>
            <person name="Loftus B.J."/>
            <person name="Fung E."/>
            <person name="Roncaglia P."/>
            <person name="Rowley D."/>
            <person name="Amedeo P."/>
            <person name="Bruno D."/>
            <person name="Vamathevan J."/>
            <person name="Miranda M."/>
            <person name="Anderson I.J."/>
            <person name="Fraser J.A."/>
            <person name="Allen J.E."/>
            <person name="Bosdet I.E."/>
            <person name="Brent M.R."/>
            <person name="Chiu R."/>
            <person name="Doering T.L."/>
            <person name="Donlin M.J."/>
            <person name="D'Souza C.A."/>
            <person name="Fox D.S."/>
            <person name="Grinberg V."/>
            <person name="Fu J."/>
            <person name="Fukushima M."/>
            <person name="Haas B.J."/>
            <person name="Huang J.C."/>
            <person name="Janbon G."/>
            <person name="Jones S.J."/>
            <person name="Koo H.L."/>
            <person name="Krzywinski M.I."/>
            <person name="Kwon-Chung J.K."/>
            <person name="Lengeler K.B."/>
            <person name="Maiti R."/>
            <person name="Marra M.A."/>
            <person name="Marra R.E."/>
            <person name="Mathewson C.A."/>
            <person name="Mitchell T.G."/>
            <person name="Pertea M."/>
            <person name="Riggs F.R."/>
            <person name="Salzberg S.L."/>
            <person name="Schein J.E."/>
            <person name="Shvartsbeyn A."/>
            <person name="Shin H."/>
            <person name="Shumway M."/>
            <person name="Specht C.A."/>
            <person name="Suh B.B."/>
            <person name="Tenney A."/>
            <person name="Utterback T.R."/>
            <person name="Wickes B.L."/>
            <person name="Wortman J.R."/>
            <person name="Wye N.H."/>
            <person name="Kronstad J.W."/>
            <person name="Lodge J.K."/>
            <person name="Heitman J."/>
            <person name="Davis R.W."/>
            <person name="Fraser C.M."/>
            <person name="Hyman R.W."/>
        </authorList>
    </citation>
    <scope>NUCLEOTIDE SEQUENCE [LARGE SCALE GENOMIC DNA]</scope>
    <source>
        <strain evidence="3">JEC21 / ATCC MYA-565</strain>
    </source>
</reference>
<feature type="region of interest" description="Disordered" evidence="1">
    <location>
        <begin position="165"/>
        <end position="252"/>
    </location>
</feature>
<dbReference type="Proteomes" id="UP000002149">
    <property type="component" value="Chromosome 5"/>
</dbReference>
<dbReference type="EMBL" id="AE017345">
    <property type="protein sequence ID" value="AAW43608.1"/>
    <property type="molecule type" value="Genomic_DNA"/>
</dbReference>
<dbReference type="RefSeq" id="XP_570915.1">
    <property type="nucleotide sequence ID" value="XM_570915.2"/>
</dbReference>
<feature type="region of interest" description="Disordered" evidence="1">
    <location>
        <begin position="119"/>
        <end position="153"/>
    </location>
</feature>
<evidence type="ECO:0000313" key="2">
    <source>
        <dbReference type="EMBL" id="AAW43608.1"/>
    </source>
</evidence>
<keyword evidence="3" id="KW-1185">Reference proteome</keyword>
<accession>Q5KGI5</accession>
<dbReference type="HOGENOM" id="CLU_1102729_0_0_1"/>
<evidence type="ECO:0000256" key="1">
    <source>
        <dbReference type="SAM" id="MobiDB-lite"/>
    </source>
</evidence>
<dbReference type="OrthoDB" id="2554033at2759"/>
<dbReference type="VEuPathDB" id="FungiDB:CNE03490"/>
<dbReference type="OMA" id="VMADKVA"/>
<dbReference type="eggNOG" id="ENOG502RBCK">
    <property type="taxonomic scope" value="Eukaryota"/>
</dbReference>
<dbReference type="AlphaFoldDB" id="Q5KGI5"/>
<feature type="region of interest" description="Disordered" evidence="1">
    <location>
        <begin position="1"/>
        <end position="100"/>
    </location>
</feature>
<dbReference type="GeneID" id="3257671"/>
<gene>
    <name evidence="2" type="ordered locus">CNE03490</name>
</gene>